<dbReference type="OrthoDB" id="48988at2759"/>
<dbReference type="CDD" id="cd19101">
    <property type="entry name" value="AKR_unchar"/>
    <property type="match status" value="1"/>
</dbReference>
<dbReference type="AlphaFoldDB" id="F4QBU8"/>
<reference evidence="3" key="1">
    <citation type="journal article" date="2011" name="Genome Res.">
        <title>Phylogeny-wide analysis of social amoeba genomes highlights ancient origins for complex intercellular communication.</title>
        <authorList>
            <person name="Heidel A.J."/>
            <person name="Lawal H.M."/>
            <person name="Felder M."/>
            <person name="Schilde C."/>
            <person name="Helps N.R."/>
            <person name="Tunggal B."/>
            <person name="Rivero F."/>
            <person name="John U."/>
            <person name="Schleicher M."/>
            <person name="Eichinger L."/>
            <person name="Platzer M."/>
            <person name="Noegel A.A."/>
            <person name="Schaap P."/>
            <person name="Gloeckner G."/>
        </authorList>
    </citation>
    <scope>NUCLEOTIDE SEQUENCE [LARGE SCALE GENOMIC DNA]</scope>
    <source>
        <strain evidence="3">SH3</strain>
    </source>
</reference>
<keyword evidence="3" id="KW-1185">Reference proteome</keyword>
<dbReference type="STRING" id="1054147.F4QBU8"/>
<dbReference type="PANTHER" id="PTHR43147">
    <property type="entry name" value="PROTEIN TAS"/>
    <property type="match status" value="1"/>
</dbReference>
<organism evidence="2 3">
    <name type="scientific">Cavenderia fasciculata</name>
    <name type="common">Slime mold</name>
    <name type="synonym">Dictyostelium fasciculatum</name>
    <dbReference type="NCBI Taxonomy" id="261658"/>
    <lineage>
        <taxon>Eukaryota</taxon>
        <taxon>Amoebozoa</taxon>
        <taxon>Evosea</taxon>
        <taxon>Eumycetozoa</taxon>
        <taxon>Dictyostelia</taxon>
        <taxon>Acytosteliales</taxon>
        <taxon>Cavenderiaceae</taxon>
        <taxon>Cavenderia</taxon>
    </lineage>
</organism>
<evidence type="ECO:0000259" key="1">
    <source>
        <dbReference type="Pfam" id="PF00248"/>
    </source>
</evidence>
<dbReference type="InterPro" id="IPR023210">
    <property type="entry name" value="NADP_OxRdtase_dom"/>
</dbReference>
<gene>
    <name evidence="2" type="ORF">DFA_10944</name>
</gene>
<evidence type="ECO:0000313" key="3">
    <source>
        <dbReference type="Proteomes" id="UP000007797"/>
    </source>
</evidence>
<dbReference type="EMBL" id="GL883028">
    <property type="protein sequence ID" value="EGG14686.1"/>
    <property type="molecule type" value="Genomic_DNA"/>
</dbReference>
<dbReference type="OMA" id="TWDLADH"/>
<dbReference type="Gene3D" id="3.20.20.100">
    <property type="entry name" value="NADP-dependent oxidoreductase domain"/>
    <property type="match status" value="1"/>
</dbReference>
<evidence type="ECO:0000313" key="2">
    <source>
        <dbReference type="EMBL" id="EGG14686.1"/>
    </source>
</evidence>
<name>F4QBU8_CACFS</name>
<dbReference type="SUPFAM" id="SSF51430">
    <property type="entry name" value="NAD(P)-linked oxidoreductase"/>
    <property type="match status" value="1"/>
</dbReference>
<dbReference type="GeneID" id="14866639"/>
<dbReference type="InterPro" id="IPR036812">
    <property type="entry name" value="NAD(P)_OxRdtase_dom_sf"/>
</dbReference>
<accession>F4QBU8</accession>
<sequence length="347" mass="39116">MDSATTTNNNTTTIPVTTLNDGYTFPKIIVGCWQLSGGHGKINIKNALNDMVEYASKGLNTFDLADHYGPAEDLFGEVVEQIRKGHVKLNIDNFKGFTKWFPKPSKITEDVVAAAIKRSITRMKVSRIDLLQFHWWDYDDESYLLALSHLSKLQQQGSIRHIGLTNFDTVRLKQIVDNGHKIACNQVSYSIIDRRVERSMQTYCQENNIKIIAYGVCLGGLISEKFLGVPEPSQVALNTWSLSKYKDYINRWGGWHLFQDLLEVLKKIGNKHGQVSIPLVAIRYVLERPGVGAVVVGCRLGISSHLDEFTKQLYSFSLDQEDIRNINSVALKGDCLLGWGDCGDEFR</sequence>
<feature type="domain" description="NADP-dependent oxidoreductase" evidence="1">
    <location>
        <begin position="27"/>
        <end position="329"/>
    </location>
</feature>
<protein>
    <recommendedName>
        <fullName evidence="1">NADP-dependent oxidoreductase domain-containing protein</fullName>
    </recommendedName>
</protein>
<dbReference type="KEGG" id="dfa:DFA_10944"/>
<dbReference type="RefSeq" id="XP_004351194.1">
    <property type="nucleotide sequence ID" value="XM_004351142.1"/>
</dbReference>
<dbReference type="PANTHER" id="PTHR43147:SF2">
    <property type="entry name" value="NADP-DEPENDENT OXIDOREDUCTASE DOMAIN-CONTAINING PROTEIN"/>
    <property type="match status" value="1"/>
</dbReference>
<dbReference type="Proteomes" id="UP000007797">
    <property type="component" value="Unassembled WGS sequence"/>
</dbReference>
<proteinExistence type="predicted"/>
<dbReference type="Pfam" id="PF00248">
    <property type="entry name" value="Aldo_ket_red"/>
    <property type="match status" value="1"/>
</dbReference>